<proteinExistence type="predicted"/>
<comment type="caution">
    <text evidence="1">The sequence shown here is derived from an EMBL/GenBank/DDBJ whole genome shotgun (WGS) entry which is preliminary data.</text>
</comment>
<dbReference type="AlphaFoldDB" id="A0A2P5AXB0"/>
<evidence type="ECO:0000313" key="2">
    <source>
        <dbReference type="Proteomes" id="UP000237105"/>
    </source>
</evidence>
<keyword evidence="2" id="KW-1185">Reference proteome</keyword>
<accession>A0A2P5AXB0</accession>
<dbReference type="Proteomes" id="UP000237105">
    <property type="component" value="Unassembled WGS sequence"/>
</dbReference>
<sequence>MPVRNLDHSKPNLLLWPNIKSGKRFEIKNISGFCYQVPETIKARVFRVSRNFEFKAIQFVEWRCWCFTCCSSSLYPGRLTLANPQAFWWRERISFKDSVWNTALDGQQSFVLKCY</sequence>
<protein>
    <submittedName>
        <fullName evidence="1">Uncharacterized protein</fullName>
    </submittedName>
</protein>
<reference evidence="2" key="1">
    <citation type="submission" date="2016-06" db="EMBL/GenBank/DDBJ databases">
        <title>Parallel loss of symbiosis genes in relatives of nitrogen-fixing non-legume Parasponia.</title>
        <authorList>
            <person name="Van Velzen R."/>
            <person name="Holmer R."/>
            <person name="Bu F."/>
            <person name="Rutten L."/>
            <person name="Van Zeijl A."/>
            <person name="Liu W."/>
            <person name="Santuari L."/>
            <person name="Cao Q."/>
            <person name="Sharma T."/>
            <person name="Shen D."/>
            <person name="Roswanjaya Y."/>
            <person name="Wardhani T."/>
            <person name="Kalhor M.S."/>
            <person name="Jansen J."/>
            <person name="Van den Hoogen J."/>
            <person name="Gungor B."/>
            <person name="Hartog M."/>
            <person name="Hontelez J."/>
            <person name="Verver J."/>
            <person name="Yang W.-C."/>
            <person name="Schijlen E."/>
            <person name="Repin R."/>
            <person name="Schilthuizen M."/>
            <person name="Schranz E."/>
            <person name="Heidstra R."/>
            <person name="Miyata K."/>
            <person name="Fedorova E."/>
            <person name="Kohlen W."/>
            <person name="Bisseling T."/>
            <person name="Smit S."/>
            <person name="Geurts R."/>
        </authorList>
    </citation>
    <scope>NUCLEOTIDE SEQUENCE [LARGE SCALE GENOMIC DNA]</scope>
    <source>
        <strain evidence="2">cv. WU1-14</strain>
    </source>
</reference>
<name>A0A2P5AXB0_PARAD</name>
<dbReference type="EMBL" id="JXTB01000421">
    <property type="protein sequence ID" value="PON41167.1"/>
    <property type="molecule type" value="Genomic_DNA"/>
</dbReference>
<gene>
    <name evidence="1" type="ORF">PanWU01x14_291450</name>
</gene>
<evidence type="ECO:0000313" key="1">
    <source>
        <dbReference type="EMBL" id="PON41167.1"/>
    </source>
</evidence>
<organism evidence="1 2">
    <name type="scientific">Parasponia andersonii</name>
    <name type="common">Sponia andersonii</name>
    <dbReference type="NCBI Taxonomy" id="3476"/>
    <lineage>
        <taxon>Eukaryota</taxon>
        <taxon>Viridiplantae</taxon>
        <taxon>Streptophyta</taxon>
        <taxon>Embryophyta</taxon>
        <taxon>Tracheophyta</taxon>
        <taxon>Spermatophyta</taxon>
        <taxon>Magnoliopsida</taxon>
        <taxon>eudicotyledons</taxon>
        <taxon>Gunneridae</taxon>
        <taxon>Pentapetalae</taxon>
        <taxon>rosids</taxon>
        <taxon>fabids</taxon>
        <taxon>Rosales</taxon>
        <taxon>Cannabaceae</taxon>
        <taxon>Parasponia</taxon>
    </lineage>
</organism>